<dbReference type="OrthoDB" id="10042665at2759"/>
<accession>A0A9P0BH60</accession>
<evidence type="ECO:0000256" key="1">
    <source>
        <dbReference type="ARBA" id="ARBA00007271"/>
    </source>
</evidence>
<feature type="domain" description="AAA+ ATPase" evidence="6">
    <location>
        <begin position="152"/>
        <end position="303"/>
    </location>
</feature>
<dbReference type="PANTHER" id="PTHR45991:SF1">
    <property type="entry name" value="PACHYTENE CHECKPOINT PROTEIN 2 HOMOLOG"/>
    <property type="match status" value="1"/>
</dbReference>
<dbReference type="FunFam" id="3.40.50.300:FF:001494">
    <property type="entry name" value="Pachytene checkpoint component Pch2"/>
    <property type="match status" value="1"/>
</dbReference>
<dbReference type="SMART" id="SM00382">
    <property type="entry name" value="AAA"/>
    <property type="match status" value="1"/>
</dbReference>
<evidence type="ECO:0000259" key="6">
    <source>
        <dbReference type="SMART" id="SM00382"/>
    </source>
</evidence>
<dbReference type="InterPro" id="IPR003593">
    <property type="entry name" value="AAA+_ATPase"/>
</dbReference>
<keyword evidence="2 5" id="KW-0547">Nucleotide-binding</keyword>
<evidence type="ECO:0000256" key="4">
    <source>
        <dbReference type="ARBA" id="ARBA00023254"/>
    </source>
</evidence>
<dbReference type="InterPro" id="IPR003960">
    <property type="entry name" value="ATPase_AAA_CS"/>
</dbReference>
<evidence type="ECO:0000256" key="3">
    <source>
        <dbReference type="ARBA" id="ARBA00022840"/>
    </source>
</evidence>
<dbReference type="InterPro" id="IPR027417">
    <property type="entry name" value="P-loop_NTPase"/>
</dbReference>
<protein>
    <recommendedName>
        <fullName evidence="6">AAA+ ATPase domain-containing protein</fullName>
    </recommendedName>
</protein>
<dbReference type="AlphaFoldDB" id="A0A9P0BH60"/>
<dbReference type="PANTHER" id="PTHR45991">
    <property type="entry name" value="PACHYTENE CHECKPOINT PROTEIN 2"/>
    <property type="match status" value="1"/>
</dbReference>
<keyword evidence="8" id="KW-1185">Reference proteome</keyword>
<dbReference type="GO" id="GO:0051598">
    <property type="term" value="P:meiotic recombination checkpoint signaling"/>
    <property type="evidence" value="ECO:0007669"/>
    <property type="project" value="TreeGrafter"/>
</dbReference>
<evidence type="ECO:0000256" key="2">
    <source>
        <dbReference type="ARBA" id="ARBA00022741"/>
    </source>
</evidence>
<reference evidence="7" key="1">
    <citation type="submission" date="2021-12" db="EMBL/GenBank/DDBJ databases">
        <authorList>
            <person name="King R."/>
        </authorList>
    </citation>
    <scope>NUCLEOTIDE SEQUENCE</scope>
</reference>
<keyword evidence="3 5" id="KW-0067">ATP-binding</keyword>
<sequence>MDFTQSIEIVLKSEKTGLKTTIIPVVQKFLEKGNYSANSLISKFNRDEFSVLHDEVQHIVIGDIKNKDENNIDFINKVKYYVYTLDTYGELEQYSDDNELLYGSQYILPSAELFDIWENLYYESNIKENLLKYAHTMMEFSDKGVNYNIVTCNRVILLHGPPGTGKTSLSKALAQKLSIIMQDRYPQGIFIEIKTDCLFSKYFSESVKLVTRMFRKIHEVIENSNMLVCVLIDEVESLVHARDLCTDSDPSDSIKVVNAVLTQIDQLKKHPNVLIFCTSNMTNTIDVAFVDRADIKQYLGLPSMNATYKIYHSCLEELIKAQVIFCDKNIEDVQNINKNECMDEVSKKLLEICKKSEGLSARCLRKIPFIAHALFVCSKFVQINDFLDAMEKAIDREHAERSYFCKS</sequence>
<dbReference type="SUPFAM" id="SSF52540">
    <property type="entry name" value="P-loop containing nucleoside triphosphate hydrolases"/>
    <property type="match status" value="1"/>
</dbReference>
<dbReference type="EMBL" id="OV121140">
    <property type="protein sequence ID" value="CAH0563536.1"/>
    <property type="molecule type" value="Genomic_DNA"/>
</dbReference>
<evidence type="ECO:0000256" key="5">
    <source>
        <dbReference type="RuleBase" id="RU003651"/>
    </source>
</evidence>
<comment type="similarity">
    <text evidence="1">Belongs to the AAA ATPase family. PCH2 subfamily.</text>
</comment>
<dbReference type="Pfam" id="PF00004">
    <property type="entry name" value="AAA"/>
    <property type="match status" value="1"/>
</dbReference>
<dbReference type="Pfam" id="PF23242">
    <property type="entry name" value="AAA_lid_TRIP13_C"/>
    <property type="match status" value="1"/>
</dbReference>
<organism evidence="7 8">
    <name type="scientific">Brassicogethes aeneus</name>
    <name type="common">Rape pollen beetle</name>
    <name type="synonym">Meligethes aeneus</name>
    <dbReference type="NCBI Taxonomy" id="1431903"/>
    <lineage>
        <taxon>Eukaryota</taxon>
        <taxon>Metazoa</taxon>
        <taxon>Ecdysozoa</taxon>
        <taxon>Arthropoda</taxon>
        <taxon>Hexapoda</taxon>
        <taxon>Insecta</taxon>
        <taxon>Pterygota</taxon>
        <taxon>Neoptera</taxon>
        <taxon>Endopterygota</taxon>
        <taxon>Coleoptera</taxon>
        <taxon>Polyphaga</taxon>
        <taxon>Cucujiformia</taxon>
        <taxon>Nitidulidae</taxon>
        <taxon>Meligethinae</taxon>
        <taxon>Brassicogethes</taxon>
    </lineage>
</organism>
<dbReference type="InterPro" id="IPR003959">
    <property type="entry name" value="ATPase_AAA_core"/>
</dbReference>
<evidence type="ECO:0000313" key="8">
    <source>
        <dbReference type="Proteomes" id="UP001154078"/>
    </source>
</evidence>
<dbReference type="GO" id="GO:0016887">
    <property type="term" value="F:ATP hydrolysis activity"/>
    <property type="evidence" value="ECO:0007669"/>
    <property type="project" value="InterPro"/>
</dbReference>
<name>A0A9P0BH60_BRAAE</name>
<keyword evidence="4" id="KW-0469">Meiosis</keyword>
<dbReference type="GO" id="GO:0005524">
    <property type="term" value="F:ATP binding"/>
    <property type="evidence" value="ECO:0007669"/>
    <property type="project" value="UniProtKB-KW"/>
</dbReference>
<dbReference type="GO" id="GO:0005634">
    <property type="term" value="C:nucleus"/>
    <property type="evidence" value="ECO:0007669"/>
    <property type="project" value="TreeGrafter"/>
</dbReference>
<dbReference type="PROSITE" id="PS00674">
    <property type="entry name" value="AAA"/>
    <property type="match status" value="1"/>
</dbReference>
<dbReference type="Gene3D" id="3.40.50.300">
    <property type="entry name" value="P-loop containing nucleotide triphosphate hydrolases"/>
    <property type="match status" value="1"/>
</dbReference>
<dbReference type="PRINTS" id="PR00830">
    <property type="entry name" value="ENDOLAPTASE"/>
</dbReference>
<dbReference type="InterPro" id="IPR058249">
    <property type="entry name" value="Pch2_C"/>
</dbReference>
<evidence type="ECO:0000313" key="7">
    <source>
        <dbReference type="EMBL" id="CAH0563536.1"/>
    </source>
</evidence>
<dbReference type="InterPro" id="IPR044539">
    <property type="entry name" value="Pch2-like"/>
</dbReference>
<proteinExistence type="inferred from homology"/>
<dbReference type="GO" id="GO:0007131">
    <property type="term" value="P:reciprocal meiotic recombination"/>
    <property type="evidence" value="ECO:0007669"/>
    <property type="project" value="TreeGrafter"/>
</dbReference>
<dbReference type="Proteomes" id="UP001154078">
    <property type="component" value="Chromosome 9"/>
</dbReference>
<dbReference type="GO" id="GO:0005694">
    <property type="term" value="C:chromosome"/>
    <property type="evidence" value="ECO:0007669"/>
    <property type="project" value="TreeGrafter"/>
</dbReference>
<gene>
    <name evidence="7" type="ORF">MELIAE_LOCUS12335</name>
</gene>